<evidence type="ECO:0000313" key="3">
    <source>
        <dbReference type="Proteomes" id="UP000054477"/>
    </source>
</evidence>
<sequence length="92" mass="10594">MPTAPAPANIHRPVHHPFIIKHHERTTRTTTSLLKRLPRRNDDDAKTHYHRRSTTPGPALDLYHTMPNRDPSHSPHSVSDAPPHYSERIHPL</sequence>
<reference evidence="2 3" key="1">
    <citation type="submission" date="2014-04" db="EMBL/GenBank/DDBJ databases">
        <authorList>
            <consortium name="DOE Joint Genome Institute"/>
            <person name="Kuo A."/>
            <person name="Kohler A."/>
            <person name="Nagy L.G."/>
            <person name="Floudas D."/>
            <person name="Copeland A."/>
            <person name="Barry K.W."/>
            <person name="Cichocki N."/>
            <person name="Veneault-Fourrey C."/>
            <person name="LaButti K."/>
            <person name="Lindquist E.A."/>
            <person name="Lipzen A."/>
            <person name="Lundell T."/>
            <person name="Morin E."/>
            <person name="Murat C."/>
            <person name="Sun H."/>
            <person name="Tunlid A."/>
            <person name="Henrissat B."/>
            <person name="Grigoriev I.V."/>
            <person name="Hibbett D.S."/>
            <person name="Martin F."/>
            <person name="Nordberg H.P."/>
            <person name="Cantor M.N."/>
            <person name="Hua S.X."/>
        </authorList>
    </citation>
    <scope>NUCLEOTIDE SEQUENCE [LARGE SCALE GENOMIC DNA]</scope>
    <source>
        <strain evidence="2 3">LaAM-08-1</strain>
    </source>
</reference>
<dbReference type="EMBL" id="KN838851">
    <property type="protein sequence ID" value="KIJ93319.1"/>
    <property type="molecule type" value="Genomic_DNA"/>
</dbReference>
<reference evidence="3" key="2">
    <citation type="submission" date="2015-01" db="EMBL/GenBank/DDBJ databases">
        <title>Evolutionary Origins and Diversification of the Mycorrhizal Mutualists.</title>
        <authorList>
            <consortium name="DOE Joint Genome Institute"/>
            <consortium name="Mycorrhizal Genomics Consortium"/>
            <person name="Kohler A."/>
            <person name="Kuo A."/>
            <person name="Nagy L.G."/>
            <person name="Floudas D."/>
            <person name="Copeland A."/>
            <person name="Barry K.W."/>
            <person name="Cichocki N."/>
            <person name="Veneault-Fourrey C."/>
            <person name="LaButti K."/>
            <person name="Lindquist E.A."/>
            <person name="Lipzen A."/>
            <person name="Lundell T."/>
            <person name="Morin E."/>
            <person name="Murat C."/>
            <person name="Riley R."/>
            <person name="Ohm R."/>
            <person name="Sun H."/>
            <person name="Tunlid A."/>
            <person name="Henrissat B."/>
            <person name="Grigoriev I.V."/>
            <person name="Hibbett D.S."/>
            <person name="Martin F."/>
        </authorList>
    </citation>
    <scope>NUCLEOTIDE SEQUENCE [LARGE SCALE GENOMIC DNA]</scope>
    <source>
        <strain evidence="3">LaAM-08-1</strain>
    </source>
</reference>
<dbReference type="Proteomes" id="UP000054477">
    <property type="component" value="Unassembled WGS sequence"/>
</dbReference>
<name>A0A0C9WIP8_9AGAR</name>
<gene>
    <name evidence="2" type="ORF">K443DRAFT_402866</name>
</gene>
<accession>A0A0C9WIP8</accession>
<dbReference type="HOGENOM" id="CLU_2413585_0_0_1"/>
<evidence type="ECO:0000313" key="2">
    <source>
        <dbReference type="EMBL" id="KIJ93319.1"/>
    </source>
</evidence>
<feature type="compositionally biased region" description="Basic residues" evidence="1">
    <location>
        <begin position="12"/>
        <end position="25"/>
    </location>
</feature>
<keyword evidence="3" id="KW-1185">Reference proteome</keyword>
<dbReference type="AlphaFoldDB" id="A0A0C9WIP8"/>
<proteinExistence type="predicted"/>
<feature type="region of interest" description="Disordered" evidence="1">
    <location>
        <begin position="1"/>
        <end position="92"/>
    </location>
</feature>
<organism evidence="2 3">
    <name type="scientific">Laccaria amethystina LaAM-08-1</name>
    <dbReference type="NCBI Taxonomy" id="1095629"/>
    <lineage>
        <taxon>Eukaryota</taxon>
        <taxon>Fungi</taxon>
        <taxon>Dikarya</taxon>
        <taxon>Basidiomycota</taxon>
        <taxon>Agaricomycotina</taxon>
        <taxon>Agaricomycetes</taxon>
        <taxon>Agaricomycetidae</taxon>
        <taxon>Agaricales</taxon>
        <taxon>Agaricineae</taxon>
        <taxon>Hydnangiaceae</taxon>
        <taxon>Laccaria</taxon>
    </lineage>
</organism>
<evidence type="ECO:0000256" key="1">
    <source>
        <dbReference type="SAM" id="MobiDB-lite"/>
    </source>
</evidence>
<protein>
    <submittedName>
        <fullName evidence="2">Uncharacterized protein</fullName>
    </submittedName>
</protein>